<dbReference type="PANTHER" id="PTHR30560:SF5">
    <property type="entry name" value="OS09G0515400 PROTEIN"/>
    <property type="match status" value="1"/>
</dbReference>
<evidence type="ECO:0000256" key="6">
    <source>
        <dbReference type="ARBA" id="ARBA00023235"/>
    </source>
</evidence>
<organism evidence="9 10">
    <name type="scientific">Apostasia shenzhenica</name>
    <dbReference type="NCBI Taxonomy" id="1088818"/>
    <lineage>
        <taxon>Eukaryota</taxon>
        <taxon>Viridiplantae</taxon>
        <taxon>Streptophyta</taxon>
        <taxon>Embryophyta</taxon>
        <taxon>Tracheophyta</taxon>
        <taxon>Spermatophyta</taxon>
        <taxon>Magnoliopsida</taxon>
        <taxon>Liliopsida</taxon>
        <taxon>Asparagales</taxon>
        <taxon>Orchidaceae</taxon>
        <taxon>Apostasioideae</taxon>
        <taxon>Apostasia</taxon>
    </lineage>
</organism>
<comment type="function">
    <text evidence="7">Involved in protein export. Acts as a chaperone by maintaining the newly synthesized protein in an open conformation. Functions as a peptidyl-prolyl cis-trans isomerase.</text>
</comment>
<dbReference type="GO" id="GO:0003755">
    <property type="term" value="F:peptidyl-prolyl cis-trans isomerase activity"/>
    <property type="evidence" value="ECO:0007669"/>
    <property type="project" value="UniProtKB-KW"/>
</dbReference>
<evidence type="ECO:0000256" key="7">
    <source>
        <dbReference type="ARBA" id="ARBA00024849"/>
    </source>
</evidence>
<dbReference type="GO" id="GO:0043022">
    <property type="term" value="F:ribosome binding"/>
    <property type="evidence" value="ECO:0007669"/>
    <property type="project" value="TreeGrafter"/>
</dbReference>
<dbReference type="EC" id="5.2.1.8" evidence="3"/>
<dbReference type="GO" id="GO:0015031">
    <property type="term" value="P:protein transport"/>
    <property type="evidence" value="ECO:0007669"/>
    <property type="project" value="InterPro"/>
</dbReference>
<dbReference type="Pfam" id="PF05697">
    <property type="entry name" value="Trigger_N"/>
    <property type="match status" value="1"/>
</dbReference>
<dbReference type="Gene3D" id="3.30.70.1050">
    <property type="entry name" value="Trigger factor ribosome-binding domain"/>
    <property type="match status" value="1"/>
</dbReference>
<dbReference type="FunFam" id="3.30.70.1050:FF:000004">
    <property type="entry name" value="Trigger factor"/>
    <property type="match status" value="1"/>
</dbReference>
<accession>A0A2I0AUS2</accession>
<comment type="similarity">
    <text evidence="2">Belongs to the FKBP-type PPIase family. Tig subfamily.</text>
</comment>
<dbReference type="OrthoDB" id="1881930at2759"/>
<evidence type="ECO:0000256" key="1">
    <source>
        <dbReference type="ARBA" id="ARBA00000971"/>
    </source>
</evidence>
<evidence type="ECO:0000313" key="10">
    <source>
        <dbReference type="Proteomes" id="UP000236161"/>
    </source>
</evidence>
<keyword evidence="6" id="KW-0413">Isomerase</keyword>
<dbReference type="GO" id="GO:0043335">
    <property type="term" value="P:protein unfolding"/>
    <property type="evidence" value="ECO:0007669"/>
    <property type="project" value="TreeGrafter"/>
</dbReference>
<evidence type="ECO:0000256" key="3">
    <source>
        <dbReference type="ARBA" id="ARBA00013194"/>
    </source>
</evidence>
<dbReference type="InterPro" id="IPR008881">
    <property type="entry name" value="Trigger_fac_ribosome-bd_bac"/>
</dbReference>
<dbReference type="PANTHER" id="PTHR30560">
    <property type="entry name" value="TRIGGER FACTOR CHAPERONE AND PEPTIDYL-PROLYL CIS/TRANS ISOMERASE"/>
    <property type="match status" value="1"/>
</dbReference>
<dbReference type="AlphaFoldDB" id="A0A2I0AUS2"/>
<dbReference type="Proteomes" id="UP000236161">
    <property type="component" value="Unassembled WGS sequence"/>
</dbReference>
<proteinExistence type="inferred from homology"/>
<protein>
    <recommendedName>
        <fullName evidence="3">peptidylprolyl isomerase</fullName>
        <ecNumber evidence="3">5.2.1.8</ecNumber>
    </recommendedName>
</protein>
<dbReference type="GO" id="GO:0051083">
    <property type="term" value="P:'de novo' cotranslational protein folding"/>
    <property type="evidence" value="ECO:0007669"/>
    <property type="project" value="TreeGrafter"/>
</dbReference>
<evidence type="ECO:0000313" key="9">
    <source>
        <dbReference type="EMBL" id="PKA59294.1"/>
    </source>
</evidence>
<keyword evidence="4" id="KW-0697">Rotamase</keyword>
<evidence type="ECO:0000256" key="5">
    <source>
        <dbReference type="ARBA" id="ARBA00023186"/>
    </source>
</evidence>
<name>A0A2I0AUS2_9ASPA</name>
<dbReference type="InterPro" id="IPR005215">
    <property type="entry name" value="Trig_fac"/>
</dbReference>
<reference evidence="9 10" key="1">
    <citation type="journal article" date="2017" name="Nature">
        <title>The Apostasia genome and the evolution of orchids.</title>
        <authorList>
            <person name="Zhang G.Q."/>
            <person name="Liu K.W."/>
            <person name="Li Z."/>
            <person name="Lohaus R."/>
            <person name="Hsiao Y.Y."/>
            <person name="Niu S.C."/>
            <person name="Wang J.Y."/>
            <person name="Lin Y.C."/>
            <person name="Xu Q."/>
            <person name="Chen L.J."/>
            <person name="Yoshida K."/>
            <person name="Fujiwara S."/>
            <person name="Wang Z.W."/>
            <person name="Zhang Y.Q."/>
            <person name="Mitsuda N."/>
            <person name="Wang M."/>
            <person name="Liu G.H."/>
            <person name="Pecoraro L."/>
            <person name="Huang H.X."/>
            <person name="Xiao X.J."/>
            <person name="Lin M."/>
            <person name="Wu X.Y."/>
            <person name="Wu W.L."/>
            <person name="Chen Y.Y."/>
            <person name="Chang S.B."/>
            <person name="Sakamoto S."/>
            <person name="Ohme-Takagi M."/>
            <person name="Yagi M."/>
            <person name="Zeng S.J."/>
            <person name="Shen C.Y."/>
            <person name="Yeh C.M."/>
            <person name="Luo Y.B."/>
            <person name="Tsai W.C."/>
            <person name="Van de Peer Y."/>
            <person name="Liu Z.J."/>
        </authorList>
    </citation>
    <scope>NUCLEOTIDE SEQUENCE [LARGE SCALE GENOMIC DNA]</scope>
    <source>
        <strain evidence="10">cv. Shenzhen</strain>
        <tissue evidence="9">Stem</tissue>
    </source>
</reference>
<dbReference type="EMBL" id="KZ451950">
    <property type="protein sequence ID" value="PKA59294.1"/>
    <property type="molecule type" value="Genomic_DNA"/>
</dbReference>
<comment type="catalytic activity">
    <reaction evidence="1">
        <text>[protein]-peptidylproline (omega=180) = [protein]-peptidylproline (omega=0)</text>
        <dbReference type="Rhea" id="RHEA:16237"/>
        <dbReference type="Rhea" id="RHEA-COMP:10747"/>
        <dbReference type="Rhea" id="RHEA-COMP:10748"/>
        <dbReference type="ChEBI" id="CHEBI:83833"/>
        <dbReference type="ChEBI" id="CHEBI:83834"/>
        <dbReference type="EC" id="5.2.1.8"/>
    </reaction>
</comment>
<evidence type="ECO:0000256" key="2">
    <source>
        <dbReference type="ARBA" id="ARBA00005464"/>
    </source>
</evidence>
<gene>
    <name evidence="9" type="ORF">AXF42_Ash001388</name>
</gene>
<dbReference type="GO" id="GO:0044183">
    <property type="term" value="F:protein folding chaperone"/>
    <property type="evidence" value="ECO:0007669"/>
    <property type="project" value="TreeGrafter"/>
</dbReference>
<evidence type="ECO:0000256" key="4">
    <source>
        <dbReference type="ARBA" id="ARBA00023110"/>
    </source>
</evidence>
<keyword evidence="10" id="KW-1185">Reference proteome</keyword>
<evidence type="ECO:0000259" key="8">
    <source>
        <dbReference type="Pfam" id="PF05697"/>
    </source>
</evidence>
<dbReference type="InterPro" id="IPR036611">
    <property type="entry name" value="Trigger_fac_ribosome-bd_sf"/>
</dbReference>
<feature type="domain" description="Trigger factor ribosome-binding bacterial" evidence="8">
    <location>
        <begin position="89"/>
        <end position="200"/>
    </location>
</feature>
<dbReference type="STRING" id="1088818.A0A2I0AUS2"/>
<sequence>MKMIAVKTFFVNWNAVLTTQRQNFEFSTSVLLPQRKHLAICITNDSQQNFPSSYRSFPAFCVASQQGVENVDMATNFKDFRVTAYVDRESEIKVRVDVSGARTQQVFDDVFSKLIDAAQPIPGFKRVKGGKTPDIPKDVLLQIIGASKVNKETILKIINSTVAEYVAKEGLKVTRDLRVEQSYDEIEDSFIPGREFCFEAIIQFHFLF</sequence>
<keyword evidence="5" id="KW-0143">Chaperone</keyword>